<evidence type="ECO:0000256" key="3">
    <source>
        <dbReference type="ARBA" id="ARBA00022691"/>
    </source>
</evidence>
<gene>
    <name evidence="6" type="ORF">P154DRAFT_518482</name>
</gene>
<evidence type="ECO:0000313" key="7">
    <source>
        <dbReference type="Proteomes" id="UP000799779"/>
    </source>
</evidence>
<evidence type="ECO:0000256" key="2">
    <source>
        <dbReference type="ARBA" id="ARBA00022679"/>
    </source>
</evidence>
<evidence type="ECO:0000256" key="1">
    <source>
        <dbReference type="ARBA" id="ARBA00005179"/>
    </source>
</evidence>
<organism evidence="6 7">
    <name type="scientific">Amniculicola lignicola CBS 123094</name>
    <dbReference type="NCBI Taxonomy" id="1392246"/>
    <lineage>
        <taxon>Eukaryota</taxon>
        <taxon>Fungi</taxon>
        <taxon>Dikarya</taxon>
        <taxon>Ascomycota</taxon>
        <taxon>Pezizomycotina</taxon>
        <taxon>Dothideomycetes</taxon>
        <taxon>Pleosporomycetidae</taxon>
        <taxon>Pleosporales</taxon>
        <taxon>Amniculicolaceae</taxon>
        <taxon>Amniculicola</taxon>
    </lineage>
</organism>
<dbReference type="AlphaFoldDB" id="A0A6A5X1N2"/>
<dbReference type="Proteomes" id="UP000799779">
    <property type="component" value="Unassembled WGS sequence"/>
</dbReference>
<dbReference type="EMBL" id="ML977562">
    <property type="protein sequence ID" value="KAF2005765.1"/>
    <property type="molecule type" value="Genomic_DNA"/>
</dbReference>
<reference evidence="6" key="1">
    <citation type="journal article" date="2020" name="Stud. Mycol.">
        <title>101 Dothideomycetes genomes: a test case for predicting lifestyles and emergence of pathogens.</title>
        <authorList>
            <person name="Haridas S."/>
            <person name="Albert R."/>
            <person name="Binder M."/>
            <person name="Bloem J."/>
            <person name="Labutti K."/>
            <person name="Salamov A."/>
            <person name="Andreopoulos B."/>
            <person name="Baker S."/>
            <person name="Barry K."/>
            <person name="Bills G."/>
            <person name="Bluhm B."/>
            <person name="Cannon C."/>
            <person name="Castanera R."/>
            <person name="Culley D."/>
            <person name="Daum C."/>
            <person name="Ezra D."/>
            <person name="Gonzalez J."/>
            <person name="Henrissat B."/>
            <person name="Kuo A."/>
            <person name="Liang C."/>
            <person name="Lipzen A."/>
            <person name="Lutzoni F."/>
            <person name="Magnuson J."/>
            <person name="Mondo S."/>
            <person name="Nolan M."/>
            <person name="Ohm R."/>
            <person name="Pangilinan J."/>
            <person name="Park H.-J."/>
            <person name="Ramirez L."/>
            <person name="Alfaro M."/>
            <person name="Sun H."/>
            <person name="Tritt A."/>
            <person name="Yoshinaga Y."/>
            <person name="Zwiers L.-H."/>
            <person name="Turgeon B."/>
            <person name="Goodwin S."/>
            <person name="Spatafora J."/>
            <person name="Crous P."/>
            <person name="Grigoriev I."/>
        </authorList>
    </citation>
    <scope>NUCLEOTIDE SEQUENCE</scope>
    <source>
        <strain evidence="6">CBS 123094</strain>
    </source>
</reference>
<feature type="domain" description="Methyltransferase" evidence="5">
    <location>
        <begin position="95"/>
        <end position="194"/>
    </location>
</feature>
<keyword evidence="7" id="KW-1185">Reference proteome</keyword>
<protein>
    <recommendedName>
        <fullName evidence="5">Methyltransferase domain-containing protein</fullName>
    </recommendedName>
</protein>
<keyword evidence="2" id="KW-0808">Transferase</keyword>
<dbReference type="OrthoDB" id="2094832at2759"/>
<dbReference type="PANTHER" id="PTHR35897">
    <property type="entry name" value="METHYLTRANSFERASE AUSD"/>
    <property type="match status" value="1"/>
</dbReference>
<dbReference type="SUPFAM" id="SSF53335">
    <property type="entry name" value="S-adenosyl-L-methionine-dependent methyltransferases"/>
    <property type="match status" value="1"/>
</dbReference>
<dbReference type="InterPro" id="IPR041698">
    <property type="entry name" value="Methyltransf_25"/>
</dbReference>
<dbReference type="PANTHER" id="PTHR35897:SF1">
    <property type="entry name" value="METHYLTRANSFERASE AUSD"/>
    <property type="match status" value="1"/>
</dbReference>
<name>A0A6A5X1N2_9PLEO</name>
<evidence type="ECO:0000313" key="6">
    <source>
        <dbReference type="EMBL" id="KAF2005765.1"/>
    </source>
</evidence>
<comment type="similarity">
    <text evidence="4">Belongs to the class I-like SAM-binding methyltransferase superfamily.</text>
</comment>
<accession>A0A6A5X1N2</accession>
<dbReference type="InterPro" id="IPR051654">
    <property type="entry name" value="Meroterpenoid_MTases"/>
</dbReference>
<sequence>MSDPVPHFSIDKPEELPWFVVEPKNIAPEVKDLFEKYSKVPPDEVASHITQSRNKAFKVFPFPCLGRFGFLDLSISQSRQYKEILERMKNGDTYLDIGCCVGQDIRKLVFDGALSENTYGSDLQQAFMDIGYELFLDKDTLKTTFIAADVFDTESNLKQLDGKVDVVHAASFFHLFDWDEQVRASTRIAQLLKPKAGSLVVGRQVGNVNAGSFVGMYGPKKMRYRHDGASFAKMWKEVGDATGHEFQVDTFLEDPDLADLKDLGEHIQEGTKWLRFTVRKV</sequence>
<comment type="pathway">
    <text evidence="1">Secondary metabolite biosynthesis.</text>
</comment>
<proteinExistence type="inferred from homology"/>
<keyword evidence="3" id="KW-0949">S-adenosyl-L-methionine</keyword>
<dbReference type="Gene3D" id="3.40.50.150">
    <property type="entry name" value="Vaccinia Virus protein VP39"/>
    <property type="match status" value="1"/>
</dbReference>
<evidence type="ECO:0000256" key="4">
    <source>
        <dbReference type="ARBA" id="ARBA00038314"/>
    </source>
</evidence>
<dbReference type="GO" id="GO:0016740">
    <property type="term" value="F:transferase activity"/>
    <property type="evidence" value="ECO:0007669"/>
    <property type="project" value="UniProtKB-KW"/>
</dbReference>
<dbReference type="InterPro" id="IPR029063">
    <property type="entry name" value="SAM-dependent_MTases_sf"/>
</dbReference>
<evidence type="ECO:0000259" key="5">
    <source>
        <dbReference type="Pfam" id="PF13649"/>
    </source>
</evidence>
<dbReference type="Pfam" id="PF13649">
    <property type="entry name" value="Methyltransf_25"/>
    <property type="match status" value="1"/>
</dbReference>